<evidence type="ECO:0000256" key="1">
    <source>
        <dbReference type="ARBA" id="ARBA00022670"/>
    </source>
</evidence>
<keyword evidence="4" id="KW-0862">Zinc</keyword>
<dbReference type="Proteomes" id="UP001207440">
    <property type="component" value="Unassembled WGS sequence"/>
</dbReference>
<dbReference type="Pfam" id="PF14464">
    <property type="entry name" value="Prok-JAB"/>
    <property type="match status" value="1"/>
</dbReference>
<dbReference type="GO" id="GO:0046872">
    <property type="term" value="F:metal ion binding"/>
    <property type="evidence" value="ECO:0007669"/>
    <property type="project" value="UniProtKB-KW"/>
</dbReference>
<dbReference type="InterPro" id="IPR028090">
    <property type="entry name" value="JAB_dom_prok"/>
</dbReference>
<sequence length="155" mass="18341">MILINKHKNLYIEFSEELLLKIQNHVVKHYPKEFGGLLIGKYSDDLKSLILTDILIPEEYTNHRTLFTRGTKGIQQKLIKMFKLTEKLYYVGEWHSHPNVSSQYSRTDLNAMKEIAKSESIRINNPVLLIVSIDNEKILDYTFYLYDNEKLIEYE</sequence>
<dbReference type="RefSeq" id="WP_127919867.1">
    <property type="nucleotide sequence ID" value="NZ_CP029760.1"/>
</dbReference>
<keyword evidence="3" id="KW-0378">Hydrolase</keyword>
<proteinExistence type="predicted"/>
<dbReference type="PROSITE" id="PS50249">
    <property type="entry name" value="MPN"/>
    <property type="match status" value="1"/>
</dbReference>
<organism evidence="7 8">
    <name type="scientific">Riemerella anatipestifer</name>
    <name type="common">Moraxella anatipestifer</name>
    <dbReference type="NCBI Taxonomy" id="34085"/>
    <lineage>
        <taxon>Bacteria</taxon>
        <taxon>Pseudomonadati</taxon>
        <taxon>Bacteroidota</taxon>
        <taxon>Flavobacteriia</taxon>
        <taxon>Flavobacteriales</taxon>
        <taxon>Weeksellaceae</taxon>
        <taxon>Riemerella</taxon>
    </lineage>
</organism>
<dbReference type="Gene3D" id="3.40.140.10">
    <property type="entry name" value="Cytidine Deaminase, domain 2"/>
    <property type="match status" value="1"/>
</dbReference>
<evidence type="ECO:0000313" key="7">
    <source>
        <dbReference type="EMBL" id="MCW0523971.1"/>
    </source>
</evidence>
<name>A0AAP3ANR6_RIEAN</name>
<feature type="domain" description="MPN" evidence="6">
    <location>
        <begin position="12"/>
        <end position="152"/>
    </location>
</feature>
<keyword evidence="2" id="KW-0479">Metal-binding</keyword>
<evidence type="ECO:0000313" key="8">
    <source>
        <dbReference type="Proteomes" id="UP001207440"/>
    </source>
</evidence>
<dbReference type="GO" id="GO:0008237">
    <property type="term" value="F:metallopeptidase activity"/>
    <property type="evidence" value="ECO:0007669"/>
    <property type="project" value="UniProtKB-KW"/>
</dbReference>
<evidence type="ECO:0000256" key="4">
    <source>
        <dbReference type="ARBA" id="ARBA00022833"/>
    </source>
</evidence>
<evidence type="ECO:0000256" key="3">
    <source>
        <dbReference type="ARBA" id="ARBA00022801"/>
    </source>
</evidence>
<accession>A0AAP3ANR6</accession>
<evidence type="ECO:0000256" key="2">
    <source>
        <dbReference type="ARBA" id="ARBA00022723"/>
    </source>
</evidence>
<reference evidence="7" key="1">
    <citation type="submission" date="2022-10" db="EMBL/GenBank/DDBJ databases">
        <title>Sifting through the core-genome to identify putative cross-protective antigens against Riemerella anatipestifer.</title>
        <authorList>
            <person name="Zheng X."/>
            <person name="Zhang W."/>
        </authorList>
    </citation>
    <scope>NUCLEOTIDE SEQUENCE</scope>
    <source>
        <strain evidence="7">ZWRA178</strain>
    </source>
</reference>
<dbReference type="InterPro" id="IPR037518">
    <property type="entry name" value="MPN"/>
</dbReference>
<comment type="caution">
    <text evidence="7">The sequence shown here is derived from an EMBL/GenBank/DDBJ whole genome shotgun (WGS) entry which is preliminary data.</text>
</comment>
<gene>
    <name evidence="7" type="ORF">OKE68_06560</name>
</gene>
<dbReference type="AlphaFoldDB" id="A0AAP3ANR6"/>
<dbReference type="SUPFAM" id="SSF102712">
    <property type="entry name" value="JAB1/MPN domain"/>
    <property type="match status" value="1"/>
</dbReference>
<keyword evidence="1" id="KW-0645">Protease</keyword>
<evidence type="ECO:0000259" key="6">
    <source>
        <dbReference type="PROSITE" id="PS50249"/>
    </source>
</evidence>
<keyword evidence="5" id="KW-0482">Metalloprotease</keyword>
<dbReference type="EMBL" id="JAOZYT010000034">
    <property type="protein sequence ID" value="MCW0523971.1"/>
    <property type="molecule type" value="Genomic_DNA"/>
</dbReference>
<protein>
    <submittedName>
        <fullName evidence="7">Mov34/MPN/PAD-1 family protein</fullName>
    </submittedName>
</protein>
<dbReference type="GO" id="GO:0006508">
    <property type="term" value="P:proteolysis"/>
    <property type="evidence" value="ECO:0007669"/>
    <property type="project" value="UniProtKB-KW"/>
</dbReference>
<evidence type="ECO:0000256" key="5">
    <source>
        <dbReference type="ARBA" id="ARBA00023049"/>
    </source>
</evidence>